<gene>
    <name evidence="1" type="ORF">J2S37_000010</name>
</gene>
<keyword evidence="2" id="KW-1185">Reference proteome</keyword>
<proteinExistence type="predicted"/>
<accession>A0ABU2B4C7</accession>
<evidence type="ECO:0000313" key="1">
    <source>
        <dbReference type="EMBL" id="MDR7353472.1"/>
    </source>
</evidence>
<dbReference type="EMBL" id="JAVDYF010000001">
    <property type="protein sequence ID" value="MDR7353472.1"/>
    <property type="molecule type" value="Genomic_DNA"/>
</dbReference>
<name>A0ABU2B4C7_9CORY</name>
<comment type="caution">
    <text evidence="1">The sequence shown here is derived from an EMBL/GenBank/DDBJ whole genome shotgun (WGS) entry which is preliminary data.</text>
</comment>
<dbReference type="RefSeq" id="WP_277105652.1">
    <property type="nucleotide sequence ID" value="NZ_BAAAJS010000080.1"/>
</dbReference>
<reference evidence="1 2" key="1">
    <citation type="submission" date="2023-07" db="EMBL/GenBank/DDBJ databases">
        <title>Sequencing the genomes of 1000 actinobacteria strains.</title>
        <authorList>
            <person name="Klenk H.-P."/>
        </authorList>
    </citation>
    <scope>NUCLEOTIDE SEQUENCE [LARGE SCALE GENOMIC DNA]</scope>
    <source>
        <strain evidence="1 2">DSM 44508</strain>
    </source>
</reference>
<evidence type="ECO:0000313" key="2">
    <source>
        <dbReference type="Proteomes" id="UP001183619"/>
    </source>
</evidence>
<organism evidence="1 2">
    <name type="scientific">Corynebacterium felinum</name>
    <dbReference type="NCBI Taxonomy" id="131318"/>
    <lineage>
        <taxon>Bacteria</taxon>
        <taxon>Bacillati</taxon>
        <taxon>Actinomycetota</taxon>
        <taxon>Actinomycetes</taxon>
        <taxon>Mycobacteriales</taxon>
        <taxon>Corynebacteriaceae</taxon>
        <taxon>Corynebacterium</taxon>
    </lineage>
</organism>
<sequence>MPAFAYRRRRHVPITAYSGTMQGLFLGSWSQGAPEPSEEWFELLDFEAINKESSAA</sequence>
<protein>
    <submittedName>
        <fullName evidence="1">Uncharacterized protein</fullName>
    </submittedName>
</protein>
<dbReference type="Proteomes" id="UP001183619">
    <property type="component" value="Unassembled WGS sequence"/>
</dbReference>